<dbReference type="GO" id="GO:0005452">
    <property type="term" value="F:solute:inorganic anion antiporter activity"/>
    <property type="evidence" value="ECO:0007669"/>
    <property type="project" value="InterPro"/>
</dbReference>
<accession>A0A6A3C6G6</accession>
<dbReference type="GO" id="GO:0006820">
    <property type="term" value="P:monoatomic anion transport"/>
    <property type="evidence" value="ECO:0007669"/>
    <property type="project" value="InterPro"/>
</dbReference>
<evidence type="ECO:0000313" key="2">
    <source>
        <dbReference type="EMBL" id="KAE8724047.1"/>
    </source>
</evidence>
<feature type="transmembrane region" description="Helical" evidence="1">
    <location>
        <begin position="122"/>
        <end position="139"/>
    </location>
</feature>
<gene>
    <name evidence="2" type="ORF">F3Y22_tig00010968pilonHSYRG00041</name>
</gene>
<dbReference type="AlphaFoldDB" id="A0A6A3C6G6"/>
<dbReference type="GO" id="GO:0005886">
    <property type="term" value="C:plasma membrane"/>
    <property type="evidence" value="ECO:0007669"/>
    <property type="project" value="TreeGrafter"/>
</dbReference>
<dbReference type="GO" id="GO:0050801">
    <property type="term" value="P:monoatomic ion homeostasis"/>
    <property type="evidence" value="ECO:0007669"/>
    <property type="project" value="TreeGrafter"/>
</dbReference>
<evidence type="ECO:0000256" key="1">
    <source>
        <dbReference type="SAM" id="Phobius"/>
    </source>
</evidence>
<dbReference type="InterPro" id="IPR003020">
    <property type="entry name" value="HCO3_transpt_euk"/>
</dbReference>
<protein>
    <submittedName>
        <fullName evidence="2">Boron transporter 1</fullName>
    </submittedName>
</protein>
<comment type="caution">
    <text evidence="2">The sequence shown here is derived from an EMBL/GenBank/DDBJ whole genome shotgun (WGS) entry which is preliminary data.</text>
</comment>
<keyword evidence="1" id="KW-0812">Transmembrane</keyword>
<keyword evidence="1" id="KW-0472">Membrane</keyword>
<dbReference type="Proteomes" id="UP000436088">
    <property type="component" value="Unassembled WGS sequence"/>
</dbReference>
<dbReference type="PANTHER" id="PTHR11453:SF130">
    <property type="entry name" value="BORON TRANSPORTER 1"/>
    <property type="match status" value="1"/>
</dbReference>
<keyword evidence="1" id="KW-1133">Transmembrane helix</keyword>
<dbReference type="EMBL" id="VEPZ02000488">
    <property type="protein sequence ID" value="KAE8724047.1"/>
    <property type="molecule type" value="Genomic_DNA"/>
</dbReference>
<feature type="transmembrane region" description="Helical" evidence="1">
    <location>
        <begin position="159"/>
        <end position="179"/>
    </location>
</feature>
<reference evidence="2" key="1">
    <citation type="submission" date="2019-09" db="EMBL/GenBank/DDBJ databases">
        <title>Draft genome information of white flower Hibiscus syriacus.</title>
        <authorList>
            <person name="Kim Y.-M."/>
        </authorList>
    </citation>
    <scope>NUCLEOTIDE SEQUENCE [LARGE SCALE GENOMIC DNA]</scope>
    <source>
        <strain evidence="2">YM2019G1</strain>
    </source>
</reference>
<evidence type="ECO:0000313" key="3">
    <source>
        <dbReference type="Proteomes" id="UP000436088"/>
    </source>
</evidence>
<feature type="transmembrane region" description="Helical" evidence="1">
    <location>
        <begin position="339"/>
        <end position="362"/>
    </location>
</feature>
<proteinExistence type="predicted"/>
<name>A0A6A3C6G6_HIBSY</name>
<dbReference type="PANTHER" id="PTHR11453">
    <property type="entry name" value="ANION EXCHANGE PROTEIN"/>
    <property type="match status" value="1"/>
</dbReference>
<organism evidence="2 3">
    <name type="scientific">Hibiscus syriacus</name>
    <name type="common">Rose of Sharon</name>
    <dbReference type="NCBI Taxonomy" id="106335"/>
    <lineage>
        <taxon>Eukaryota</taxon>
        <taxon>Viridiplantae</taxon>
        <taxon>Streptophyta</taxon>
        <taxon>Embryophyta</taxon>
        <taxon>Tracheophyta</taxon>
        <taxon>Spermatophyta</taxon>
        <taxon>Magnoliopsida</taxon>
        <taxon>eudicotyledons</taxon>
        <taxon>Gunneridae</taxon>
        <taxon>Pentapetalae</taxon>
        <taxon>rosids</taxon>
        <taxon>malvids</taxon>
        <taxon>Malvales</taxon>
        <taxon>Malvaceae</taxon>
        <taxon>Malvoideae</taxon>
        <taxon>Hibiscus</taxon>
    </lineage>
</organism>
<keyword evidence="3" id="KW-1185">Reference proteome</keyword>
<sequence length="367" mass="41503">MLHVDSYVVIRRWSSHGGSNLGIEGTLRYHTLDHRRSTVADIRSCRANCHYGMRVDCRLVVLTVYIGSLFHYQQVYTCGGRTVRSAYSYAVYAASYQRSCGRVWIPQHKNPKLTEFIPSWRFANGMFALVLSFGLLFSALRSRNARSWCYGTGSLKSFIAYYGVPFMVLVWTAVSYIPSGSVPKGVRRRLFSPNPWSPDIVMWSYWIPPENGVIPQSPMHTKSLATLKHQRLIFVSVQLLRNRLVATARNSIKKNASLGQLYGNMQEAYQQMQTPLVHQEPAARGLHELKESTIQAATCTGHINTPIDETLFDIEKEINDLLPVEVKEQRLSNLLQSTMVGGCVAAMPILKMIATSVLWGYFAFRAI</sequence>